<keyword evidence="1" id="KW-1133">Transmembrane helix</keyword>
<protein>
    <submittedName>
        <fullName evidence="2">Uncharacterized protein</fullName>
    </submittedName>
</protein>
<evidence type="ECO:0000313" key="2">
    <source>
        <dbReference type="EMBL" id="MBU8544889.1"/>
    </source>
</evidence>
<keyword evidence="1" id="KW-0812">Transmembrane</keyword>
<gene>
    <name evidence="2" type="ORF">JJQ90_14300</name>
</gene>
<feature type="transmembrane region" description="Helical" evidence="1">
    <location>
        <begin position="80"/>
        <end position="99"/>
    </location>
</feature>
<sequence>MTFGDFASLVQFGAALHTGSALAQVITDLGLAPDKQRLKRIEGWVEKHKDEDIDIGDIKDRIESLYSSIDIFEKQFSSEYISVLLINITFACLLIIFLITITFSYSSSIDIFTASVLTFVSILPGPCGSIYFAWRCRSAAAPIRHRIKLLEGRFLRR</sequence>
<proteinExistence type="predicted"/>
<evidence type="ECO:0000256" key="1">
    <source>
        <dbReference type="SAM" id="Phobius"/>
    </source>
</evidence>
<reference evidence="2 3" key="1">
    <citation type="submission" date="2021-01" db="EMBL/GenBank/DDBJ databases">
        <title>Roseomonas sp. nov, a bacterium isolated from an oil production mixture in Yumen Oilfield.</title>
        <authorList>
            <person name="Wu D."/>
        </authorList>
    </citation>
    <scope>NUCLEOTIDE SEQUENCE [LARGE SCALE GENOMIC DNA]</scope>
    <source>
        <strain evidence="2 3">ROY-5-3</strain>
    </source>
</reference>
<comment type="caution">
    <text evidence="2">The sequence shown here is derived from an EMBL/GenBank/DDBJ whole genome shotgun (WGS) entry which is preliminary data.</text>
</comment>
<organism evidence="2 3">
    <name type="scientific">Falsiroseomonas oleicola</name>
    <dbReference type="NCBI Taxonomy" id="2801474"/>
    <lineage>
        <taxon>Bacteria</taxon>
        <taxon>Pseudomonadati</taxon>
        <taxon>Pseudomonadota</taxon>
        <taxon>Alphaproteobacteria</taxon>
        <taxon>Acetobacterales</taxon>
        <taxon>Roseomonadaceae</taxon>
        <taxon>Falsiroseomonas</taxon>
    </lineage>
</organism>
<keyword evidence="3" id="KW-1185">Reference proteome</keyword>
<dbReference type="EMBL" id="JAERQM010000004">
    <property type="protein sequence ID" value="MBU8544889.1"/>
    <property type="molecule type" value="Genomic_DNA"/>
</dbReference>
<evidence type="ECO:0000313" key="3">
    <source>
        <dbReference type="Proteomes" id="UP000689967"/>
    </source>
</evidence>
<dbReference type="Proteomes" id="UP000689967">
    <property type="component" value="Unassembled WGS sequence"/>
</dbReference>
<dbReference type="RefSeq" id="WP_216876528.1">
    <property type="nucleotide sequence ID" value="NZ_JAERQM010000004.1"/>
</dbReference>
<feature type="transmembrane region" description="Helical" evidence="1">
    <location>
        <begin position="111"/>
        <end position="134"/>
    </location>
</feature>
<accession>A0ABS6H8W3</accession>
<name>A0ABS6H8W3_9PROT</name>
<keyword evidence="1" id="KW-0472">Membrane</keyword>